<organism evidence="3 4">
    <name type="scientific">Ancylostoma caninum</name>
    <name type="common">Dog hookworm</name>
    <dbReference type="NCBI Taxonomy" id="29170"/>
    <lineage>
        <taxon>Eukaryota</taxon>
        <taxon>Metazoa</taxon>
        <taxon>Ecdysozoa</taxon>
        <taxon>Nematoda</taxon>
        <taxon>Chromadorea</taxon>
        <taxon>Rhabditida</taxon>
        <taxon>Rhabditina</taxon>
        <taxon>Rhabditomorpha</taxon>
        <taxon>Strongyloidea</taxon>
        <taxon>Ancylostomatidae</taxon>
        <taxon>Ancylostomatinae</taxon>
        <taxon>Ancylostoma</taxon>
    </lineage>
</organism>
<sequence length="120" mass="13661">MISIFFFCEFSAFEVWFKEEKTVKEDERTHLEFTGDHCSLTIERTVLPDSGMYTAKARNIHGESTNFCQLKVLPKKQPPPTPPKPASRPVRAPSIQTSLATSTWEEGDTAILQVRHCFKS</sequence>
<reference evidence="3 4" key="1">
    <citation type="submission" date="2014-10" db="EMBL/GenBank/DDBJ databases">
        <title>Draft genome of the hookworm Ancylostoma caninum.</title>
        <authorList>
            <person name="Mitreva M."/>
        </authorList>
    </citation>
    <scope>NUCLEOTIDE SEQUENCE [LARGE SCALE GENOMIC DNA]</scope>
    <source>
        <strain evidence="3 4">Baltimore</strain>
    </source>
</reference>
<dbReference type="Pfam" id="PF07679">
    <property type="entry name" value="I-set"/>
    <property type="match status" value="1"/>
</dbReference>
<dbReference type="AlphaFoldDB" id="A0A368F9K6"/>
<dbReference type="InterPro" id="IPR013783">
    <property type="entry name" value="Ig-like_fold"/>
</dbReference>
<dbReference type="InterPro" id="IPR013098">
    <property type="entry name" value="Ig_I-set"/>
</dbReference>
<feature type="compositionally biased region" description="Pro residues" evidence="1">
    <location>
        <begin position="76"/>
        <end position="86"/>
    </location>
</feature>
<comment type="caution">
    <text evidence="3">The sequence shown here is derived from an EMBL/GenBank/DDBJ whole genome shotgun (WGS) entry which is preliminary data.</text>
</comment>
<evidence type="ECO:0000313" key="3">
    <source>
        <dbReference type="EMBL" id="RCN28851.1"/>
    </source>
</evidence>
<dbReference type="OrthoDB" id="6159398at2759"/>
<name>A0A368F9K6_ANCCA</name>
<feature type="region of interest" description="Disordered" evidence="1">
    <location>
        <begin position="73"/>
        <end position="101"/>
    </location>
</feature>
<proteinExistence type="predicted"/>
<feature type="domain" description="Immunoglobulin I-set" evidence="2">
    <location>
        <begin position="15"/>
        <end position="72"/>
    </location>
</feature>
<evidence type="ECO:0000256" key="1">
    <source>
        <dbReference type="SAM" id="MobiDB-lite"/>
    </source>
</evidence>
<keyword evidence="4" id="KW-1185">Reference proteome</keyword>
<dbReference type="STRING" id="29170.A0A368F9K6"/>
<dbReference type="InterPro" id="IPR036179">
    <property type="entry name" value="Ig-like_dom_sf"/>
</dbReference>
<protein>
    <submittedName>
        <fullName evidence="3">Immunoglobulin I-set domain protein</fullName>
    </submittedName>
</protein>
<dbReference type="Proteomes" id="UP000252519">
    <property type="component" value="Unassembled WGS sequence"/>
</dbReference>
<accession>A0A368F9K6</accession>
<evidence type="ECO:0000259" key="2">
    <source>
        <dbReference type="Pfam" id="PF07679"/>
    </source>
</evidence>
<dbReference type="Gene3D" id="2.60.40.10">
    <property type="entry name" value="Immunoglobulins"/>
    <property type="match status" value="1"/>
</dbReference>
<dbReference type="EMBL" id="JOJR01002277">
    <property type="protein sequence ID" value="RCN28851.1"/>
    <property type="molecule type" value="Genomic_DNA"/>
</dbReference>
<dbReference type="SUPFAM" id="SSF48726">
    <property type="entry name" value="Immunoglobulin"/>
    <property type="match status" value="1"/>
</dbReference>
<evidence type="ECO:0000313" key="4">
    <source>
        <dbReference type="Proteomes" id="UP000252519"/>
    </source>
</evidence>
<gene>
    <name evidence="3" type="ORF">ANCCAN_25403</name>
</gene>